<evidence type="ECO:0000313" key="2">
    <source>
        <dbReference type="EMBL" id="PKU44256.1"/>
    </source>
</evidence>
<reference evidence="3" key="2">
    <citation type="submission" date="2017-12" db="EMBL/GenBank/DDBJ databases">
        <title>Genome sequence of the Bar-tailed Godwit (Limosa lapponica baueri).</title>
        <authorList>
            <person name="Lima N.C.B."/>
            <person name="Parody-Merino A.M."/>
            <person name="Battley P.F."/>
            <person name="Fidler A.E."/>
            <person name="Prosdocimi F."/>
        </authorList>
    </citation>
    <scope>NUCLEOTIDE SEQUENCE [LARGE SCALE GENOMIC DNA]</scope>
</reference>
<dbReference type="AlphaFoldDB" id="A0A2I0UDX6"/>
<reference evidence="3" key="1">
    <citation type="submission" date="2017-11" db="EMBL/GenBank/DDBJ databases">
        <authorList>
            <person name="Lima N.C."/>
            <person name="Parody-Merino A.M."/>
            <person name="Battley P.F."/>
            <person name="Fidler A.E."/>
            <person name="Prosdocimi F."/>
        </authorList>
    </citation>
    <scope>NUCLEOTIDE SEQUENCE [LARGE SCALE GENOMIC DNA]</scope>
</reference>
<gene>
    <name evidence="2" type="ORF">llap_5449</name>
</gene>
<keyword evidence="3" id="KW-1185">Reference proteome</keyword>
<dbReference type="OrthoDB" id="416454at2759"/>
<organism evidence="2 3">
    <name type="scientific">Limosa lapponica baueri</name>
    <dbReference type="NCBI Taxonomy" id="1758121"/>
    <lineage>
        <taxon>Eukaryota</taxon>
        <taxon>Metazoa</taxon>
        <taxon>Chordata</taxon>
        <taxon>Craniata</taxon>
        <taxon>Vertebrata</taxon>
        <taxon>Euteleostomi</taxon>
        <taxon>Archelosauria</taxon>
        <taxon>Archosauria</taxon>
        <taxon>Dinosauria</taxon>
        <taxon>Saurischia</taxon>
        <taxon>Theropoda</taxon>
        <taxon>Coelurosauria</taxon>
        <taxon>Aves</taxon>
        <taxon>Neognathae</taxon>
        <taxon>Neoaves</taxon>
        <taxon>Charadriiformes</taxon>
        <taxon>Scolopacidae</taxon>
        <taxon>Limosa</taxon>
    </lineage>
</organism>
<evidence type="ECO:0000313" key="3">
    <source>
        <dbReference type="Proteomes" id="UP000233556"/>
    </source>
</evidence>
<feature type="domain" description="Reverse transcriptase" evidence="1">
    <location>
        <begin position="18"/>
        <end position="119"/>
    </location>
</feature>
<dbReference type="EMBL" id="KZ505840">
    <property type="protein sequence ID" value="PKU44256.1"/>
    <property type="molecule type" value="Genomic_DNA"/>
</dbReference>
<accession>A0A2I0UDX6</accession>
<evidence type="ECO:0000259" key="1">
    <source>
        <dbReference type="Pfam" id="PF00078"/>
    </source>
</evidence>
<name>A0A2I0UDX6_LIMLA</name>
<sequence>MIVSGRGGGTEVFDAIFKKGKEAASGNYRLVILTSITGKVMDQLILETISRYMKDKKIVMSSQHGFTKRKSCLTNLINFYDEMTGLVHDIVYLEFSKAFDTVSHEILIDKLLICGLDERMTRRIEKLAEQLGLEGGDLWHKV</sequence>
<dbReference type="InterPro" id="IPR000477">
    <property type="entry name" value="RT_dom"/>
</dbReference>
<protein>
    <recommendedName>
        <fullName evidence="1">Reverse transcriptase domain-containing protein</fullName>
    </recommendedName>
</protein>
<dbReference type="Proteomes" id="UP000233556">
    <property type="component" value="Unassembled WGS sequence"/>
</dbReference>
<dbReference type="PANTHER" id="PTHR33332">
    <property type="entry name" value="REVERSE TRANSCRIPTASE DOMAIN-CONTAINING PROTEIN"/>
    <property type="match status" value="1"/>
</dbReference>
<dbReference type="Pfam" id="PF00078">
    <property type="entry name" value="RVT_1"/>
    <property type="match status" value="1"/>
</dbReference>
<proteinExistence type="predicted"/>